<dbReference type="PIRSF" id="PIRSF006806">
    <property type="entry name" value="FTHF_cligase"/>
    <property type="match status" value="1"/>
</dbReference>
<dbReference type="GO" id="GO:0035999">
    <property type="term" value="P:tetrahydrofolate interconversion"/>
    <property type="evidence" value="ECO:0007669"/>
    <property type="project" value="TreeGrafter"/>
</dbReference>
<dbReference type="EC" id="6.3.3.2" evidence="5 7"/>
<keyword evidence="7" id="KW-0479">Metal-binding</keyword>
<dbReference type="SUPFAM" id="SSF100950">
    <property type="entry name" value="NagB/RpiA/CoA transferase-like"/>
    <property type="match status" value="1"/>
</dbReference>
<feature type="binding site" evidence="6">
    <location>
        <begin position="8"/>
        <end position="12"/>
    </location>
    <ligand>
        <name>ATP</name>
        <dbReference type="ChEBI" id="CHEBI:30616"/>
    </ligand>
</feature>
<feature type="binding site" evidence="6">
    <location>
        <begin position="154"/>
        <end position="162"/>
    </location>
    <ligand>
        <name>ATP</name>
        <dbReference type="ChEBI" id="CHEBI:30616"/>
    </ligand>
</feature>
<dbReference type="GO" id="GO:0005524">
    <property type="term" value="F:ATP binding"/>
    <property type="evidence" value="ECO:0007669"/>
    <property type="project" value="UniProtKB-KW"/>
</dbReference>
<comment type="catalytic activity">
    <reaction evidence="4 7">
        <text>(6S)-5-formyl-5,6,7,8-tetrahydrofolate + ATP = (6R)-5,10-methenyltetrahydrofolate + ADP + phosphate</text>
        <dbReference type="Rhea" id="RHEA:10488"/>
        <dbReference type="ChEBI" id="CHEBI:30616"/>
        <dbReference type="ChEBI" id="CHEBI:43474"/>
        <dbReference type="ChEBI" id="CHEBI:57455"/>
        <dbReference type="ChEBI" id="CHEBI:57457"/>
        <dbReference type="ChEBI" id="CHEBI:456216"/>
        <dbReference type="EC" id="6.3.3.2"/>
    </reaction>
</comment>
<dbReference type="NCBIfam" id="TIGR02727">
    <property type="entry name" value="MTHFS_bact"/>
    <property type="match status" value="1"/>
</dbReference>
<sequence length="223" mass="24704">MQSLKLLKRNLRKSTLKKLSEISNEAISLQSSLARAVKEEICASDIYKRSTRISLYLSMQSSELSTDDLARQIIDDGKKLFVPFIHTNEVPTMSMLNIPTVEQLQALKRNKWGIPEPDAADVDNYQDALALSSESPGLDLILVPAVAYDKSFNRLGHGMGYYDRFIKAATTHAEGYALHPPTIVGLALQEQIQTQDSVPTGPLDEVMDAIATSDGITWNKQPE</sequence>
<dbReference type="PANTHER" id="PTHR23407">
    <property type="entry name" value="ATPASE INHIBITOR/5-FORMYLTETRAHYDROFOLATE CYCLO-LIGASE"/>
    <property type="match status" value="1"/>
</dbReference>
<dbReference type="GO" id="GO:0009396">
    <property type="term" value="P:folic acid-containing compound biosynthetic process"/>
    <property type="evidence" value="ECO:0007669"/>
    <property type="project" value="TreeGrafter"/>
</dbReference>
<organism evidence="8 9">
    <name type="scientific">Wallemia mellicola</name>
    <dbReference type="NCBI Taxonomy" id="1708541"/>
    <lineage>
        <taxon>Eukaryota</taxon>
        <taxon>Fungi</taxon>
        <taxon>Dikarya</taxon>
        <taxon>Basidiomycota</taxon>
        <taxon>Wallemiomycotina</taxon>
        <taxon>Wallemiomycetes</taxon>
        <taxon>Wallemiales</taxon>
        <taxon>Wallemiaceae</taxon>
        <taxon>Wallemia</taxon>
    </lineage>
</organism>
<proteinExistence type="inferred from homology"/>
<evidence type="ECO:0000256" key="2">
    <source>
        <dbReference type="ARBA" id="ARBA00022741"/>
    </source>
</evidence>
<feature type="binding site" evidence="6">
    <location>
        <position position="63"/>
    </location>
    <ligand>
        <name>substrate</name>
    </ligand>
</feature>
<accession>A0AB38MTH9</accession>
<dbReference type="InterPro" id="IPR037171">
    <property type="entry name" value="NagB/RpiA_transferase-like"/>
</dbReference>
<evidence type="ECO:0000256" key="1">
    <source>
        <dbReference type="ARBA" id="ARBA00010638"/>
    </source>
</evidence>
<gene>
    <name evidence="8" type="ORF">E3Q02_03287</name>
</gene>
<dbReference type="EMBL" id="SPRW01000041">
    <property type="protein sequence ID" value="TIC62905.1"/>
    <property type="molecule type" value="Genomic_DNA"/>
</dbReference>
<dbReference type="Gene3D" id="3.40.50.10420">
    <property type="entry name" value="NagB/RpiA/CoA transferase-like"/>
    <property type="match status" value="1"/>
</dbReference>
<comment type="cofactor">
    <cofactor evidence="7">
        <name>Mg(2+)</name>
        <dbReference type="ChEBI" id="CHEBI:18420"/>
    </cofactor>
</comment>
<keyword evidence="2 6" id="KW-0547">Nucleotide-binding</keyword>
<dbReference type="GO" id="GO:0046872">
    <property type="term" value="F:metal ion binding"/>
    <property type="evidence" value="ECO:0007669"/>
    <property type="project" value="UniProtKB-KW"/>
</dbReference>
<dbReference type="PANTHER" id="PTHR23407:SF1">
    <property type="entry name" value="5-FORMYLTETRAHYDROFOLATE CYCLO-LIGASE"/>
    <property type="match status" value="1"/>
</dbReference>
<dbReference type="Proteomes" id="UP000309601">
    <property type="component" value="Unassembled WGS sequence"/>
</dbReference>
<name>A0AB38MTH9_9BASI</name>
<keyword evidence="7" id="KW-0460">Magnesium</keyword>
<dbReference type="GO" id="GO:0030272">
    <property type="term" value="F:5-formyltetrahydrofolate cyclo-ligase activity"/>
    <property type="evidence" value="ECO:0007669"/>
    <property type="project" value="UniProtKB-EC"/>
</dbReference>
<feature type="binding site" evidence="6">
    <location>
        <position position="57"/>
    </location>
    <ligand>
        <name>substrate</name>
    </ligand>
</feature>
<evidence type="ECO:0000256" key="4">
    <source>
        <dbReference type="ARBA" id="ARBA00036539"/>
    </source>
</evidence>
<dbReference type="GO" id="GO:0005739">
    <property type="term" value="C:mitochondrion"/>
    <property type="evidence" value="ECO:0007669"/>
    <property type="project" value="TreeGrafter"/>
</dbReference>
<evidence type="ECO:0000313" key="8">
    <source>
        <dbReference type="EMBL" id="TIC62905.1"/>
    </source>
</evidence>
<evidence type="ECO:0000256" key="5">
    <source>
        <dbReference type="ARBA" id="ARBA00038966"/>
    </source>
</evidence>
<evidence type="ECO:0000256" key="3">
    <source>
        <dbReference type="ARBA" id="ARBA00022840"/>
    </source>
</evidence>
<comment type="similarity">
    <text evidence="1 7">Belongs to the 5-formyltetrahydrofolate cyclo-ligase family.</text>
</comment>
<reference evidence="8 9" key="1">
    <citation type="submission" date="2019-03" db="EMBL/GenBank/DDBJ databases">
        <title>Sequencing 25 genomes of Wallemia mellicola.</title>
        <authorList>
            <person name="Gostincar C."/>
        </authorList>
    </citation>
    <scope>NUCLEOTIDE SEQUENCE [LARGE SCALE GENOMIC DNA]</scope>
    <source>
        <strain evidence="8 9">EXF-1274</strain>
    </source>
</reference>
<dbReference type="InterPro" id="IPR002698">
    <property type="entry name" value="FTHF_cligase"/>
</dbReference>
<protein>
    <recommendedName>
        <fullName evidence="5 7">5-formyltetrahydrofolate cyclo-ligase</fullName>
        <ecNumber evidence="5 7">6.3.3.2</ecNumber>
    </recommendedName>
</protein>
<evidence type="ECO:0000256" key="7">
    <source>
        <dbReference type="RuleBase" id="RU361279"/>
    </source>
</evidence>
<dbReference type="Pfam" id="PF01812">
    <property type="entry name" value="5-FTHF_cyc-lig"/>
    <property type="match status" value="1"/>
</dbReference>
<dbReference type="InterPro" id="IPR024185">
    <property type="entry name" value="FTHF_cligase-like_sf"/>
</dbReference>
<dbReference type="AlphaFoldDB" id="A0AB38MTH9"/>
<keyword evidence="3 6" id="KW-0067">ATP-binding</keyword>
<evidence type="ECO:0000256" key="6">
    <source>
        <dbReference type="PIRSR" id="PIRSR006806-1"/>
    </source>
</evidence>
<comment type="caution">
    <text evidence="8">The sequence shown here is derived from an EMBL/GenBank/DDBJ whole genome shotgun (WGS) entry which is preliminary data.</text>
</comment>
<evidence type="ECO:0000313" key="9">
    <source>
        <dbReference type="Proteomes" id="UP000309601"/>
    </source>
</evidence>